<proteinExistence type="predicted"/>
<evidence type="ECO:0000313" key="5">
    <source>
        <dbReference type="EMBL" id="QES35692.1"/>
    </source>
</evidence>
<gene>
    <name evidence="5" type="ORF">DEJ48_21745</name>
</gene>
<reference evidence="5 6" key="1">
    <citation type="submission" date="2018-05" db="EMBL/GenBank/DDBJ databases">
        <title>Streptomyces venezuelae.</title>
        <authorList>
            <person name="Kim W."/>
            <person name="Lee N."/>
            <person name="Cho B.-K."/>
        </authorList>
    </citation>
    <scope>NUCLEOTIDE SEQUENCE [LARGE SCALE GENOMIC DNA]</scope>
    <source>
        <strain evidence="5 6">ATCC 14584</strain>
    </source>
</reference>
<dbReference type="SUPFAM" id="SSF55874">
    <property type="entry name" value="ATPase domain of HSP90 chaperone/DNA topoisomerase II/histidine kinase"/>
    <property type="match status" value="1"/>
</dbReference>
<dbReference type="InterPro" id="IPR036890">
    <property type="entry name" value="HATPase_C_sf"/>
</dbReference>
<evidence type="ECO:0000259" key="2">
    <source>
        <dbReference type="Pfam" id="PF00656"/>
    </source>
</evidence>
<dbReference type="GO" id="GO:0004197">
    <property type="term" value="F:cysteine-type endopeptidase activity"/>
    <property type="evidence" value="ECO:0007669"/>
    <property type="project" value="InterPro"/>
</dbReference>
<dbReference type="InterPro" id="IPR052039">
    <property type="entry name" value="Caspase-related_regulators"/>
</dbReference>
<dbReference type="GO" id="GO:0006508">
    <property type="term" value="P:proteolysis"/>
    <property type="evidence" value="ECO:0007669"/>
    <property type="project" value="InterPro"/>
</dbReference>
<evidence type="ECO:0008006" key="7">
    <source>
        <dbReference type="Google" id="ProtNLM"/>
    </source>
</evidence>
<feature type="region of interest" description="Disordered" evidence="1">
    <location>
        <begin position="1578"/>
        <end position="1608"/>
    </location>
</feature>
<name>A0A5P2BYU9_STRVZ</name>
<dbReference type="OrthoDB" id="9802640at2"/>
<dbReference type="InterPro" id="IPR029030">
    <property type="entry name" value="Caspase-like_dom_sf"/>
</dbReference>
<dbReference type="PANTHER" id="PTHR22576:SF37">
    <property type="entry name" value="MUCOSA-ASSOCIATED LYMPHOID TISSUE LYMPHOMA TRANSLOCATION PROTEIN 1"/>
    <property type="match status" value="1"/>
</dbReference>
<dbReference type="SUPFAM" id="SSF52129">
    <property type="entry name" value="Caspase-like"/>
    <property type="match status" value="1"/>
</dbReference>
<dbReference type="Gene3D" id="3.40.50.1460">
    <property type="match status" value="1"/>
</dbReference>
<dbReference type="Proteomes" id="UP000322927">
    <property type="component" value="Chromosome"/>
</dbReference>
<evidence type="ECO:0000313" key="6">
    <source>
        <dbReference type="Proteomes" id="UP000322927"/>
    </source>
</evidence>
<dbReference type="PANTHER" id="PTHR22576">
    <property type="entry name" value="MUCOSA ASSOCIATED LYMPHOID TISSUE LYMPHOMA TRANSLOCATION PROTEIN 1/PARACASPASE"/>
    <property type="match status" value="1"/>
</dbReference>
<organism evidence="5 6">
    <name type="scientific">Streptomyces venezuelae</name>
    <dbReference type="NCBI Taxonomy" id="54571"/>
    <lineage>
        <taxon>Bacteria</taxon>
        <taxon>Bacillati</taxon>
        <taxon>Actinomycetota</taxon>
        <taxon>Actinomycetes</taxon>
        <taxon>Kitasatosporales</taxon>
        <taxon>Streptomycetaceae</taxon>
        <taxon>Streptomyces</taxon>
    </lineage>
</organism>
<dbReference type="RefSeq" id="WP_150217774.1">
    <property type="nucleotide sequence ID" value="NZ_CP029192.1"/>
</dbReference>
<feature type="domain" description="iHD-CE" evidence="3">
    <location>
        <begin position="273"/>
        <end position="615"/>
    </location>
</feature>
<dbReference type="InterPro" id="IPR011600">
    <property type="entry name" value="Pept_C14_caspase"/>
</dbReference>
<dbReference type="Gene3D" id="3.30.565.10">
    <property type="entry name" value="Histidine kinase-like ATPase, C-terminal domain"/>
    <property type="match status" value="1"/>
</dbReference>
<accession>A0A5P2BYU9</accession>
<feature type="compositionally biased region" description="Pro residues" evidence="1">
    <location>
        <begin position="1599"/>
        <end position="1608"/>
    </location>
</feature>
<dbReference type="Pfam" id="PF24410">
    <property type="entry name" value="wHTH-HSP90_Na-assoc"/>
    <property type="match status" value="1"/>
</dbReference>
<protein>
    <recommendedName>
        <fullName evidence="7">Peptidase C14 caspase catalytic subunit p20</fullName>
    </recommendedName>
</protein>
<feature type="domain" description="wHTH-Hsp90 Na associated" evidence="4">
    <location>
        <begin position="1306"/>
        <end position="1355"/>
    </location>
</feature>
<dbReference type="Pfam" id="PF24401">
    <property type="entry name" value="iHD-CE"/>
    <property type="match status" value="1"/>
</dbReference>
<dbReference type="Pfam" id="PF00656">
    <property type="entry name" value="Peptidase_C14"/>
    <property type="match status" value="1"/>
</dbReference>
<feature type="domain" description="Peptidase C14 caspase" evidence="2">
    <location>
        <begin position="3"/>
        <end position="233"/>
    </location>
</feature>
<dbReference type="InterPro" id="IPR056506">
    <property type="entry name" value="iHD-CE"/>
</dbReference>
<evidence type="ECO:0000259" key="3">
    <source>
        <dbReference type="Pfam" id="PF24401"/>
    </source>
</evidence>
<sequence>MAHKALLIGASDYDEPLLDSLPFIQDDLARLRDVLTDRGFRSAEIVESKRGIIPSVVHAQARAFLRDARPDDTLWIVLSGHGFHFEGRDYLVPEDATYAVEPFSDACVEIDWRRELEESPASHVVFLVDACREGVQRDAKAGPPGMQSWTRRAIAASLRRKVAYVYGCSAAQKALFVRESEVAAPDSDTGIAPGESFSLFTRAVGDVIEKNPHAMRLQEFFQEAQTRVTALHRAYKRPSRAPQQISVVSELPPGEQDFPLLPGPDRHTEAHPWIRSTAQHPVWQRTRPGPARDTLHELCGTLATGLAAAYEKAWATLHADPWHDSELALRTHDRLGFLTHRLADGVELSPSEAALAVLLPLVEQTFWAQEAERRRDVLSDDTKGPAPDRDRFRKFAQGFPRIKRRLRALEQAKVADGSVERIRWWLYHRWLIQQPEVYAAESLKLLVGAPANGSDHPRWVTESLSEKRLMRFLQEHRAAPFATARGDGLHDSDTVAASAPDEHEVREPLVAALTKAAYAMAVDPVDLPEIVVEHLGISDSVNLDELRTTVRSSDWRTSGTGRSLNAVCGHPAVQIALREHASRVDGLLRDINKANNPTLAPLSTLPPYADGSRVRLGDNTPDQLSSGIRFQLAEDRVQELLMGEELYGERELAVRELYQNALDAVRYADCRTQFLHRTGRTSVRWEGLIEFVQGVGDDDRPYLECRDNGIGMGIDELSNVFSQGGARFVDLPEYIEEQAAWAELPDPKIELHPNSRFGIGVLSYFMLADEIVVRTCRMGRDGRPGRLLQVSIAGPGNLFRVKDLGPGDVSGTTVRLLLPQHGAPVSCVTALQRVLWVAPYRTTAEHGSRQHEWRPGEPSPIGMELQLTSSWVSLRGGGVCFPSDDPDLWWVDSRGWILADGVYASTDNLMHRTTPHGALVNLHGERRPELTVDRRNLRSFDRDHVEQRMTAAVPSLFAPGTPLPTALWLARACDHSVSFGDRVAEEAQRVNQPWQLGDVSLPYAEVGFFPPDETLLPLVTGRYPGNARHHTASFLLNLPEQVLRWRLLTLYRAGLGVPLALPASALEDLPCARPSDIALLARHGTMFPRWDTRLEGWVRGPLATGRLFGNPSTVLAGFGVLSLNALFHWQDPAQELTAADIFERVELTGLSAAETVDRLTSLGYCTAPLHGATAVLRKDLPLLHPLGNPDGWLKPGSSLPAAQVCMSAALAEIPSSRAAQRLRELGFTVAEACPERHGWTADEESIFRMLWNGYAKPPAPEAARQISPAQLASVARATGVGLRQVALLLEGLGFAVPPHGSSADTLTDDDRALLEYEGDSPDVDRPVPLRYLTAVARRTGQSVAAAAAQLRALGYDVPVTPDDEGELPTREEIAFLGTGVVGAGLAEAGEDTPVTLFSIASRANTADISLAEAASRLVSLGYACTPDPSALSRLPDEDVTSVLYGNLPEPTEYGPIPPMELRAIALHVGMDPHAMDAEDAGDGPYTDSVAAHLTGLGFEIAAPSPSHEHETEAEITLLDALTPGAWTDIEAWRNERPGTRVSLATLASVAMRLALPFHDVALSATELGMRHEAETWFSPDSLTRTTPLDAEPDGRRRSPAPPPTPPAP</sequence>
<evidence type="ECO:0000256" key="1">
    <source>
        <dbReference type="SAM" id="MobiDB-lite"/>
    </source>
</evidence>
<dbReference type="EMBL" id="CP029192">
    <property type="protein sequence ID" value="QES35692.1"/>
    <property type="molecule type" value="Genomic_DNA"/>
</dbReference>
<evidence type="ECO:0000259" key="4">
    <source>
        <dbReference type="Pfam" id="PF24410"/>
    </source>
</evidence>
<dbReference type="InterPro" id="IPR056507">
    <property type="entry name" value="wHTH-HSP90_Na-assoc"/>
</dbReference>